<accession>A0ACC2LZG7</accession>
<gene>
    <name evidence="1" type="ORF">MRB53_013016</name>
</gene>
<name>A0ACC2LZG7_PERAE</name>
<dbReference type="Proteomes" id="UP001234297">
    <property type="component" value="Chromosome 3"/>
</dbReference>
<comment type="caution">
    <text evidence="1">The sequence shown here is derived from an EMBL/GenBank/DDBJ whole genome shotgun (WGS) entry which is preliminary data.</text>
</comment>
<evidence type="ECO:0000313" key="1">
    <source>
        <dbReference type="EMBL" id="KAJ8638749.1"/>
    </source>
</evidence>
<sequence length="1625" mass="183097">MDRSHRRGFEKNKKQQQEEEEEQNKKQPRSIGFSVSKEKEIYFNVVGRIVEKGFSTKLHQQKKAVDGPPPNTFMPKPTVLPFPVARHRSHGPHWAPLGSQMDEDQDEDGIEDRDDTDFVPVAAFANPINRKHKKGLDFRKWRELVPEDYRPVNQKQKMENTVLLLAESEEGMGVGEATKDAPGDRNTSQPGLPDITPFSHEKVNKELHSNSNVGMVKSPEAMDIDSGVVDSVSISDLDHHHMGSLPVQEVPNDDGLVTQNVVPNKFLHSEQGSLSFMDDIDAENRARIQNMSPEEIAQAQAEIMGKMSPEIVEMLKRRRHKKQEQKSDKPDLDTGHQYTSVRDKTQLPQDSGAARPFEGTTTNNSSMAEAPSTGNTSNGPDNGDWASPGASDSSSWNLWTERVETVRALRFSLDGSVVDSDSIQVPMMSECSSYNVDNVTERDFLRTEGDPGAVGYTIKEAVALIRSMVPGQRALALQLLASVLEKALYNLQQCDVGCNVAAANCIDWQAIWAFALGPEPELVLSLRMSLDDNHISVILACAKVIQCILSCDVNETFFNISEKLTTYEKDTCTAPVFQSKQEINTGFLNGGFWKFSTKPSNIFPFSDENVDDEDGGKHTIQDDNTVAGQDVAAGLIRMGILPRIRYLIEMDPVEALEECLVTILIGLSRHSRACADAVMKCPRLVQTIAKRFAKKVTVEAHPSMIKSVILLKVLAQSDKKNCEYFINHRIFQDTMWHSYSYTDSIDQWIKSGRDCCKLTSWLMVEKLRFWQVCIRYGYCISHFVDFFPMICLWLSPPTFDKLIESNVLVEYASITREAYATLGALAKRLPYLHAVEQLEKQVTESSDDNMESWSWSHVVPMVEFAMKWINVKNDPYLSLIFSNQKVTINHVIQDSSLGCLLWVISAVMHMFCSIFEKIAPEDTSNLSDSYYRVPWLPKFVPKIGLEIVKNGWLKFSDASNVEQGRFPSGGQSISQDLCRFRYHNDFEASLASVCCLHGLIRLIVLADKYIQMARSESKTPYSQGVLREDKIVAEGIVMWSHDELRSVLIMFMSLVSSEWHVVQSIKVFGRGGPAPGLGLGWGASGGGFWSRNILLVQMDARLALSLLEFFPIVMEKNLLVDVDLNFSLQRINSALGACLVAGPRDKVLLEKAFDILLQDTVLKYLDFCVRHFLCRNLGFRLFRWEYKECDFLWFSKVLNSHLRKRWLTMKKKSSIKSIKKTSNKSNPGQKKTEKCETLDTIHEGIDASESTNQDSNSLVIEWAQQRLPLPMHWFLSPVSTIDCDEAARDFPIVSSQGQMCSPIGVLDIVKSGLFLLIGLEAIVSFACSDVFRSAVQSIPLVWKLHSLSMALFVKMDVLEDERSRDVYETLQELYGKHLDQTRHQGIKPLQGKDGNLLPEIGNKGCAEFLKFKTDIHESYTTFVETLIEQFSAISYGDEIYGRQVALYLHRSVEAPVRLAAWNALSGAHVLELLPPIEKCVAEAEGYLEPVEDNEGILEAYVKSWISGGLDKAALRGSMSFRLVLHHLSSFIFEIKADSKISLRKKLARSLLRDYSRKNQHKDMMLSFIRYKLSIPQESEVEDPSTLTGEIGRRFVVLSEACEGNSSLLIEVERLKSTMQNIIGLF</sequence>
<proteinExistence type="predicted"/>
<protein>
    <submittedName>
        <fullName evidence="1">Uncharacterized protein</fullName>
    </submittedName>
</protein>
<reference evidence="1 2" key="1">
    <citation type="journal article" date="2022" name="Hortic Res">
        <title>A haplotype resolved chromosomal level avocado genome allows analysis of novel avocado genes.</title>
        <authorList>
            <person name="Nath O."/>
            <person name="Fletcher S.J."/>
            <person name="Hayward A."/>
            <person name="Shaw L.M."/>
            <person name="Masouleh A.K."/>
            <person name="Furtado A."/>
            <person name="Henry R.J."/>
            <person name="Mitter N."/>
        </authorList>
    </citation>
    <scope>NUCLEOTIDE SEQUENCE [LARGE SCALE GENOMIC DNA]</scope>
    <source>
        <strain evidence="2">cv. Hass</strain>
    </source>
</reference>
<dbReference type="EMBL" id="CM056811">
    <property type="protein sequence ID" value="KAJ8638749.1"/>
    <property type="molecule type" value="Genomic_DNA"/>
</dbReference>
<keyword evidence="2" id="KW-1185">Reference proteome</keyword>
<evidence type="ECO:0000313" key="2">
    <source>
        <dbReference type="Proteomes" id="UP001234297"/>
    </source>
</evidence>
<organism evidence="1 2">
    <name type="scientific">Persea americana</name>
    <name type="common">Avocado</name>
    <dbReference type="NCBI Taxonomy" id="3435"/>
    <lineage>
        <taxon>Eukaryota</taxon>
        <taxon>Viridiplantae</taxon>
        <taxon>Streptophyta</taxon>
        <taxon>Embryophyta</taxon>
        <taxon>Tracheophyta</taxon>
        <taxon>Spermatophyta</taxon>
        <taxon>Magnoliopsida</taxon>
        <taxon>Magnoliidae</taxon>
        <taxon>Laurales</taxon>
        <taxon>Lauraceae</taxon>
        <taxon>Persea</taxon>
    </lineage>
</organism>